<feature type="domain" description="DUF6876" evidence="1">
    <location>
        <begin position="2"/>
        <end position="111"/>
    </location>
</feature>
<dbReference type="OrthoDB" id="1255124at2"/>
<comment type="caution">
    <text evidence="2">The sequence shown here is derived from an EMBL/GenBank/DDBJ whole genome shotgun (WGS) entry which is preliminary data.</text>
</comment>
<evidence type="ECO:0000313" key="2">
    <source>
        <dbReference type="EMBL" id="PQJ09597.1"/>
    </source>
</evidence>
<dbReference type="Pfam" id="PF21781">
    <property type="entry name" value="DUF6876"/>
    <property type="match status" value="1"/>
</dbReference>
<evidence type="ECO:0000313" key="3">
    <source>
        <dbReference type="Proteomes" id="UP000239872"/>
    </source>
</evidence>
<evidence type="ECO:0000259" key="1">
    <source>
        <dbReference type="Pfam" id="PF21781"/>
    </source>
</evidence>
<dbReference type="Proteomes" id="UP000239872">
    <property type="component" value="Unassembled WGS sequence"/>
</dbReference>
<organism evidence="2 3">
    <name type="scientific">Flavipsychrobacter stenotrophus</name>
    <dbReference type="NCBI Taxonomy" id="2077091"/>
    <lineage>
        <taxon>Bacteria</taxon>
        <taxon>Pseudomonadati</taxon>
        <taxon>Bacteroidota</taxon>
        <taxon>Chitinophagia</taxon>
        <taxon>Chitinophagales</taxon>
        <taxon>Chitinophagaceae</taxon>
        <taxon>Flavipsychrobacter</taxon>
    </lineage>
</organism>
<dbReference type="RefSeq" id="WP_105040368.1">
    <property type="nucleotide sequence ID" value="NZ_PPSL01000005.1"/>
</dbReference>
<dbReference type="EMBL" id="PPSL01000005">
    <property type="protein sequence ID" value="PQJ09597.1"/>
    <property type="molecule type" value="Genomic_DNA"/>
</dbReference>
<dbReference type="AlphaFoldDB" id="A0A2S7SSL5"/>
<gene>
    <name evidence="2" type="ORF">CJD36_016795</name>
</gene>
<sequence length="111" mass="12682">MNANDSLREHTCSDEYYKYNFGLVITSGSKALADKFSCYWFLDIIASYQGQLKNDEFQVWTLKRTGAKAIVTCTDGNDNVLKKQRIPWTDFEADEATVWVEFGTALLPSEH</sequence>
<dbReference type="InterPro" id="IPR049241">
    <property type="entry name" value="DUF6876"/>
</dbReference>
<reference evidence="2 3" key="1">
    <citation type="submission" date="2018-01" db="EMBL/GenBank/DDBJ databases">
        <title>A novel member of the phylum Bacteroidetes isolated from glacier ice.</title>
        <authorList>
            <person name="Liu Q."/>
            <person name="Xin Y.-H."/>
        </authorList>
    </citation>
    <scope>NUCLEOTIDE SEQUENCE [LARGE SCALE GENOMIC DNA]</scope>
    <source>
        <strain evidence="2 3">RB1R16</strain>
    </source>
</reference>
<name>A0A2S7SSL5_9BACT</name>
<proteinExistence type="predicted"/>
<keyword evidence="3" id="KW-1185">Reference proteome</keyword>
<accession>A0A2S7SSL5</accession>
<protein>
    <recommendedName>
        <fullName evidence="1">DUF6876 domain-containing protein</fullName>
    </recommendedName>
</protein>